<dbReference type="InterPro" id="IPR025857">
    <property type="entry name" value="MacB_PCD"/>
</dbReference>
<dbReference type="EMBL" id="RKQP01000003">
    <property type="protein sequence ID" value="RPE83563.1"/>
    <property type="molecule type" value="Genomic_DNA"/>
</dbReference>
<dbReference type="PANTHER" id="PTHR30489">
    <property type="entry name" value="LIPOPROTEIN-RELEASING SYSTEM TRANSMEMBRANE PROTEIN LOLE"/>
    <property type="match status" value="1"/>
</dbReference>
<dbReference type="GO" id="GO:0042953">
    <property type="term" value="P:lipoprotein transport"/>
    <property type="evidence" value="ECO:0007669"/>
    <property type="project" value="InterPro"/>
</dbReference>
<comment type="subcellular location">
    <subcellularLocation>
        <location evidence="1">Cell membrane</location>
        <topology evidence="1">Multi-pass membrane protein</topology>
    </subcellularLocation>
</comment>
<comment type="caution">
    <text evidence="10">The sequence shown here is derived from an EMBL/GenBank/DDBJ whole genome shotgun (WGS) entry which is preliminary data.</text>
</comment>
<dbReference type="InterPro" id="IPR011925">
    <property type="entry name" value="LolCE_TM"/>
</dbReference>
<dbReference type="InterPro" id="IPR003838">
    <property type="entry name" value="ABC3_permease_C"/>
</dbReference>
<proteinExistence type="inferred from homology"/>
<dbReference type="NCBIfam" id="TIGR02212">
    <property type="entry name" value="lolCE"/>
    <property type="match status" value="1"/>
</dbReference>
<dbReference type="Pfam" id="PF02687">
    <property type="entry name" value="FtsX"/>
    <property type="match status" value="1"/>
</dbReference>
<dbReference type="InterPro" id="IPR051447">
    <property type="entry name" value="Lipoprotein-release_system"/>
</dbReference>
<dbReference type="GO" id="GO:0098797">
    <property type="term" value="C:plasma membrane protein complex"/>
    <property type="evidence" value="ECO:0007669"/>
    <property type="project" value="TreeGrafter"/>
</dbReference>
<evidence type="ECO:0000256" key="7">
    <source>
        <dbReference type="ARBA" id="ARBA00023136"/>
    </source>
</evidence>
<dbReference type="OrthoDB" id="9808461at2"/>
<sequence>MNLTTPLFIAQRYWRSKSGDRFGRLVTNLASLGIVLGVMALIIVLSVMNGLENMQKRNLLSSLPHAIVSPLSQNMARNEPLVIPDFASKAVPISQTNVIIQSPKAINAGVLIGVENSTDDPLLAEIPNLTEKLPSNEFNVIIGAQLASQLKLTLGDKIRLMITENSQYTPFGRVPVQRLFTVSDIYHSYNGAGSYTLFANLTDVGKLLRLPENQVQGVRLFLNDPFQVTELAQTFSNDKWQIRDWREQKGEFFQAVRMEKNMMGLLVSLIIIVAISNIITSLSLMVVDKQGEIAILQTQGLTKGQVMQIFVMQGAIVGIIGAIIGGILGWITTTYLSNLITVINPTGVVLPTEISYSQIAIIVLSSIFLSLICTLYPAYRASKIEPAEALRYE</sequence>
<evidence type="ECO:0000313" key="10">
    <source>
        <dbReference type="EMBL" id="RPE83563.1"/>
    </source>
</evidence>
<keyword evidence="6" id="KW-1133">Transmembrane helix</keyword>
<keyword evidence="3" id="KW-0813">Transport</keyword>
<evidence type="ECO:0000256" key="1">
    <source>
        <dbReference type="ARBA" id="ARBA00004651"/>
    </source>
</evidence>
<dbReference type="Pfam" id="PF12704">
    <property type="entry name" value="MacB_PCD"/>
    <property type="match status" value="1"/>
</dbReference>
<keyword evidence="11" id="KW-1185">Reference proteome</keyword>
<evidence type="ECO:0000256" key="5">
    <source>
        <dbReference type="ARBA" id="ARBA00022692"/>
    </source>
</evidence>
<evidence type="ECO:0000256" key="3">
    <source>
        <dbReference type="ARBA" id="ARBA00022448"/>
    </source>
</evidence>
<gene>
    <name evidence="10" type="ORF">EDC46_1257</name>
</gene>
<evidence type="ECO:0000313" key="11">
    <source>
        <dbReference type="Proteomes" id="UP000281691"/>
    </source>
</evidence>
<name>A0A3N4VPR3_9PAST</name>
<feature type="domain" description="MacB-like periplasmic core" evidence="9">
    <location>
        <begin position="29"/>
        <end position="232"/>
    </location>
</feature>
<reference evidence="10 11" key="1">
    <citation type="submission" date="2018-11" db="EMBL/GenBank/DDBJ databases">
        <title>Genomic Encyclopedia of Type Strains, Phase IV (KMG-IV): sequencing the most valuable type-strain genomes for metagenomic binning, comparative biology and taxonomic classification.</title>
        <authorList>
            <person name="Goeker M."/>
        </authorList>
    </citation>
    <scope>NUCLEOTIDE SEQUENCE [LARGE SCALE GENOMIC DNA]</scope>
    <source>
        <strain evidence="10 11">DSM 27238</strain>
    </source>
</reference>
<protein>
    <submittedName>
        <fullName evidence="10">Lipoprotein-releasing system permease protein</fullName>
    </submittedName>
</protein>
<dbReference type="AlphaFoldDB" id="A0A3N4VPR3"/>
<dbReference type="GO" id="GO:0044874">
    <property type="term" value="P:lipoprotein localization to outer membrane"/>
    <property type="evidence" value="ECO:0007669"/>
    <property type="project" value="TreeGrafter"/>
</dbReference>
<dbReference type="Proteomes" id="UP000281691">
    <property type="component" value="Unassembled WGS sequence"/>
</dbReference>
<evidence type="ECO:0000256" key="4">
    <source>
        <dbReference type="ARBA" id="ARBA00022475"/>
    </source>
</evidence>
<dbReference type="PANTHER" id="PTHR30489:SF8">
    <property type="entry name" value="LIPOPROTEIN-RELEASING SYSTEM TRANSMEMBRANE PROTEIN LOLC"/>
    <property type="match status" value="1"/>
</dbReference>
<comment type="similarity">
    <text evidence="2">Belongs to the ABC-4 integral membrane protein family. LolC/E subfamily.</text>
</comment>
<feature type="domain" description="ABC3 transporter permease C-terminal" evidence="8">
    <location>
        <begin position="266"/>
        <end position="386"/>
    </location>
</feature>
<accession>A0A3N4VPR3</accession>
<keyword evidence="5" id="KW-0812">Transmembrane</keyword>
<organism evidence="10 11">
    <name type="scientific">Vespertiliibacter pulmonis</name>
    <dbReference type="NCBI Taxonomy" id="1443036"/>
    <lineage>
        <taxon>Bacteria</taxon>
        <taxon>Pseudomonadati</taxon>
        <taxon>Pseudomonadota</taxon>
        <taxon>Gammaproteobacteria</taxon>
        <taxon>Pasteurellales</taxon>
        <taxon>Pasteurellaceae</taxon>
        <taxon>Vespertiliibacter</taxon>
    </lineage>
</organism>
<evidence type="ECO:0000256" key="2">
    <source>
        <dbReference type="ARBA" id="ARBA00005236"/>
    </source>
</evidence>
<keyword evidence="10" id="KW-0449">Lipoprotein</keyword>
<dbReference type="RefSeq" id="WP_124211415.1">
    <property type="nucleotide sequence ID" value="NZ_CP016615.1"/>
</dbReference>
<evidence type="ECO:0000259" key="8">
    <source>
        <dbReference type="Pfam" id="PF02687"/>
    </source>
</evidence>
<keyword evidence="7" id="KW-0472">Membrane</keyword>
<evidence type="ECO:0000259" key="9">
    <source>
        <dbReference type="Pfam" id="PF12704"/>
    </source>
</evidence>
<keyword evidence="4" id="KW-1003">Cell membrane</keyword>
<evidence type="ECO:0000256" key="6">
    <source>
        <dbReference type="ARBA" id="ARBA00022989"/>
    </source>
</evidence>